<evidence type="ECO:0000313" key="5">
    <source>
        <dbReference type="EMBL" id="MPL62975.1"/>
    </source>
</evidence>
<dbReference type="GO" id="GO:0005737">
    <property type="term" value="C:cytoplasm"/>
    <property type="evidence" value="ECO:0007669"/>
    <property type="project" value="TreeGrafter"/>
</dbReference>
<evidence type="ECO:0000259" key="4">
    <source>
        <dbReference type="Pfam" id="PF01702"/>
    </source>
</evidence>
<sequence length="426" mass="48891">MEQLIYVKNWWKMNQNQFNFEINAKIPDALGRAGIIHTPHGNIKTPTFVVVGTYGNVRFLSQSQFSNIGLQTMISNGFHLSKISNEIEQSGGLSQYSGYNCPTITDSGGFQVMSFGSGLGKVISMNKRNIAREQFKTENKKRLARVTEHGVYFKTKDDDDDEKLFTPEYSMEFQHEIGADIIMAFDELTNIGDSRNYNEEALDRTHRWGIRCLAEHEKLTRERKDKPYQALYGVLQGAHYKDLREKAARELGAMNFDGYGLGGAFEKEHLPDILFWSNSILPELKPRHLLGLSKPDDIFVGVENGCDTFDCVAPTREARHGKVYTLDGDINLRNAEFVDDPLPLFEGCQCPTCKSDYSREKIRQLLKNKEGKKTKKQIADDKKLALELLTIHNVYFIVNLTHQIRQSILDGNFFNFRDNWLKRYYK</sequence>
<organism evidence="5">
    <name type="scientific">bioreactor metagenome</name>
    <dbReference type="NCBI Taxonomy" id="1076179"/>
    <lineage>
        <taxon>unclassified sequences</taxon>
        <taxon>metagenomes</taxon>
        <taxon>ecological metagenomes</taxon>
    </lineage>
</organism>
<dbReference type="EC" id="2.4.2.29" evidence="5"/>
<protein>
    <submittedName>
        <fullName evidence="5">Queuine tRNA-ribosyltransferase</fullName>
        <ecNumber evidence="5">2.4.2.29</ecNumber>
    </submittedName>
</protein>
<evidence type="ECO:0000256" key="3">
    <source>
        <dbReference type="ARBA" id="ARBA00022694"/>
    </source>
</evidence>
<dbReference type="GO" id="GO:0002099">
    <property type="term" value="P:tRNA wobble guanine modification"/>
    <property type="evidence" value="ECO:0007669"/>
    <property type="project" value="TreeGrafter"/>
</dbReference>
<accession>A0A644T7R5</accession>
<gene>
    <name evidence="5" type="primary">tgt_5</name>
    <name evidence="5" type="ORF">SDC9_08595</name>
</gene>
<dbReference type="PANTHER" id="PTHR46499:SF1">
    <property type="entry name" value="QUEUINE TRNA-RIBOSYLTRANSFERASE"/>
    <property type="match status" value="1"/>
</dbReference>
<reference evidence="5" key="1">
    <citation type="submission" date="2019-08" db="EMBL/GenBank/DDBJ databases">
        <authorList>
            <person name="Kucharzyk K."/>
            <person name="Murdoch R.W."/>
            <person name="Higgins S."/>
            <person name="Loffler F."/>
        </authorList>
    </citation>
    <scope>NUCLEOTIDE SEQUENCE</scope>
</reference>
<keyword evidence="3" id="KW-0819">tRNA processing</keyword>
<dbReference type="PANTHER" id="PTHR46499">
    <property type="entry name" value="QUEUINE TRNA-RIBOSYLTRANSFERASE"/>
    <property type="match status" value="1"/>
</dbReference>
<dbReference type="InterPro" id="IPR036511">
    <property type="entry name" value="TGT-like_sf"/>
</dbReference>
<proteinExistence type="predicted"/>
<dbReference type="InterPro" id="IPR004803">
    <property type="entry name" value="TGT"/>
</dbReference>
<dbReference type="Gene3D" id="3.20.20.105">
    <property type="entry name" value="Queuine tRNA-ribosyltransferase-like"/>
    <property type="match status" value="1"/>
</dbReference>
<dbReference type="NCBIfam" id="TIGR00430">
    <property type="entry name" value="Q_tRNA_tgt"/>
    <property type="match status" value="1"/>
</dbReference>
<dbReference type="InterPro" id="IPR050076">
    <property type="entry name" value="ArchSynthase1/Queuine_TRR"/>
</dbReference>
<dbReference type="InterPro" id="IPR002616">
    <property type="entry name" value="tRNA_ribo_trans-like"/>
</dbReference>
<evidence type="ECO:0000256" key="2">
    <source>
        <dbReference type="ARBA" id="ARBA00022679"/>
    </source>
</evidence>
<keyword evidence="1 5" id="KW-0328">Glycosyltransferase</keyword>
<dbReference type="SUPFAM" id="SSF51713">
    <property type="entry name" value="tRNA-guanine transglycosylase"/>
    <property type="match status" value="1"/>
</dbReference>
<dbReference type="GO" id="GO:0008479">
    <property type="term" value="F:tRNA-guanosine(34) queuine transglycosylase activity"/>
    <property type="evidence" value="ECO:0007669"/>
    <property type="project" value="InterPro"/>
</dbReference>
<keyword evidence="2 5" id="KW-0808">Transferase</keyword>
<dbReference type="EMBL" id="VSSQ01000019">
    <property type="protein sequence ID" value="MPL62975.1"/>
    <property type="molecule type" value="Genomic_DNA"/>
</dbReference>
<feature type="domain" description="tRNA-guanine(15) transglycosylase-like" evidence="4">
    <location>
        <begin position="31"/>
        <end position="425"/>
    </location>
</feature>
<dbReference type="AlphaFoldDB" id="A0A644T7R5"/>
<name>A0A644T7R5_9ZZZZ</name>
<dbReference type="NCBIfam" id="TIGR00449">
    <property type="entry name" value="tgt_general"/>
    <property type="match status" value="1"/>
</dbReference>
<evidence type="ECO:0000256" key="1">
    <source>
        <dbReference type="ARBA" id="ARBA00022676"/>
    </source>
</evidence>
<dbReference type="Pfam" id="PF01702">
    <property type="entry name" value="TGT"/>
    <property type="match status" value="1"/>
</dbReference>
<comment type="caution">
    <text evidence="5">The sequence shown here is derived from an EMBL/GenBank/DDBJ whole genome shotgun (WGS) entry which is preliminary data.</text>
</comment>